<evidence type="ECO:0000313" key="1">
    <source>
        <dbReference type="EMBL" id="KAK8384173.1"/>
    </source>
</evidence>
<sequence>MRKTSLFYQDLLAVASVAEMQPEADMGAVAVAAAVACDFMESSAEYHKVKKALLAAFAADPYLAYDQFVNRMLRAGESPDVYLVELRRLAILFGKMNKKTLACAFVSGLPEEVHQLLRAGHAWRLSTWIKY</sequence>
<name>A0AAW0TA23_SCYPA</name>
<dbReference type="EMBL" id="JARAKH010000035">
    <property type="protein sequence ID" value="KAK8384173.1"/>
    <property type="molecule type" value="Genomic_DNA"/>
</dbReference>
<accession>A0AAW0TA23</accession>
<keyword evidence="2" id="KW-1185">Reference proteome</keyword>
<dbReference type="AlphaFoldDB" id="A0AAW0TA23"/>
<dbReference type="Proteomes" id="UP001487740">
    <property type="component" value="Unassembled WGS sequence"/>
</dbReference>
<organism evidence="1 2">
    <name type="scientific">Scylla paramamosain</name>
    <name type="common">Mud crab</name>
    <dbReference type="NCBI Taxonomy" id="85552"/>
    <lineage>
        <taxon>Eukaryota</taxon>
        <taxon>Metazoa</taxon>
        <taxon>Ecdysozoa</taxon>
        <taxon>Arthropoda</taxon>
        <taxon>Crustacea</taxon>
        <taxon>Multicrustacea</taxon>
        <taxon>Malacostraca</taxon>
        <taxon>Eumalacostraca</taxon>
        <taxon>Eucarida</taxon>
        <taxon>Decapoda</taxon>
        <taxon>Pleocyemata</taxon>
        <taxon>Brachyura</taxon>
        <taxon>Eubrachyura</taxon>
        <taxon>Portunoidea</taxon>
        <taxon>Portunidae</taxon>
        <taxon>Portuninae</taxon>
        <taxon>Scylla</taxon>
    </lineage>
</organism>
<proteinExistence type="predicted"/>
<comment type="caution">
    <text evidence="1">The sequence shown here is derived from an EMBL/GenBank/DDBJ whole genome shotgun (WGS) entry which is preliminary data.</text>
</comment>
<evidence type="ECO:0000313" key="2">
    <source>
        <dbReference type="Proteomes" id="UP001487740"/>
    </source>
</evidence>
<reference evidence="1 2" key="1">
    <citation type="submission" date="2023-03" db="EMBL/GenBank/DDBJ databases">
        <title>High-quality genome of Scylla paramamosain provides insights in environmental adaptation.</title>
        <authorList>
            <person name="Zhang L."/>
        </authorList>
    </citation>
    <scope>NUCLEOTIDE SEQUENCE [LARGE SCALE GENOMIC DNA]</scope>
    <source>
        <strain evidence="1">LZ_2023a</strain>
        <tissue evidence="1">Muscle</tissue>
    </source>
</reference>
<gene>
    <name evidence="1" type="ORF">O3P69_009125</name>
</gene>
<protein>
    <submittedName>
        <fullName evidence="1">Uncharacterized protein</fullName>
    </submittedName>
</protein>